<dbReference type="InterPro" id="IPR045495">
    <property type="entry name" value="PI4K_N"/>
</dbReference>
<dbReference type="Proteomes" id="UP000298416">
    <property type="component" value="Unassembled WGS sequence"/>
</dbReference>
<dbReference type="EMBL" id="PNBA02000005">
    <property type="protein sequence ID" value="KAG6424555.1"/>
    <property type="molecule type" value="Genomic_DNA"/>
</dbReference>
<evidence type="ECO:0000313" key="5">
    <source>
        <dbReference type="Proteomes" id="UP000298416"/>
    </source>
</evidence>
<dbReference type="Pfam" id="PF19274">
    <property type="entry name" value="PI4K_N"/>
    <property type="match status" value="2"/>
</dbReference>
<gene>
    <name evidence="4" type="ORF">SASPL_114973</name>
</gene>
<name>A0A8X8Y2Y0_SALSN</name>
<dbReference type="AlphaFoldDB" id="A0A8X8Y2Y0"/>
<reference evidence="4" key="1">
    <citation type="submission" date="2018-01" db="EMBL/GenBank/DDBJ databases">
        <authorList>
            <person name="Mao J.F."/>
        </authorList>
    </citation>
    <scope>NUCLEOTIDE SEQUENCE</scope>
    <source>
        <strain evidence="4">Huo1</strain>
        <tissue evidence="4">Leaf</tissue>
    </source>
</reference>
<feature type="region of interest" description="Disordered" evidence="2">
    <location>
        <begin position="308"/>
        <end position="340"/>
    </location>
</feature>
<feature type="compositionally biased region" description="Basic and acidic residues" evidence="2">
    <location>
        <begin position="326"/>
        <end position="339"/>
    </location>
</feature>
<proteinExistence type="inferred from homology"/>
<evidence type="ECO:0000256" key="2">
    <source>
        <dbReference type="SAM" id="MobiDB-lite"/>
    </source>
</evidence>
<accession>A0A8X8Y2Y0</accession>
<feature type="domain" description="PI4-kinase N-terminal" evidence="3">
    <location>
        <begin position="37"/>
        <end position="229"/>
    </location>
</feature>
<feature type="domain" description="PI4-kinase N-terminal" evidence="3">
    <location>
        <begin position="332"/>
        <end position="448"/>
    </location>
</feature>
<reference evidence="4" key="2">
    <citation type="submission" date="2020-08" db="EMBL/GenBank/DDBJ databases">
        <title>Plant Genome Project.</title>
        <authorList>
            <person name="Zhang R.-G."/>
        </authorList>
    </citation>
    <scope>NUCLEOTIDE SEQUENCE</scope>
    <source>
        <strain evidence="4">Huo1</strain>
        <tissue evidence="4">Leaf</tissue>
    </source>
</reference>
<comment type="similarity">
    <text evidence="1">Belongs to the PI3/PI4-kinase family. Type III PI4K subfamily.</text>
</comment>
<evidence type="ECO:0000313" key="4">
    <source>
        <dbReference type="EMBL" id="KAG6424555.1"/>
    </source>
</evidence>
<comment type="caution">
    <text evidence="4">The sequence shown here is derived from an EMBL/GenBank/DDBJ whole genome shotgun (WGS) entry which is preliminary data.</text>
</comment>
<organism evidence="4">
    <name type="scientific">Salvia splendens</name>
    <name type="common">Scarlet sage</name>
    <dbReference type="NCBI Taxonomy" id="180675"/>
    <lineage>
        <taxon>Eukaryota</taxon>
        <taxon>Viridiplantae</taxon>
        <taxon>Streptophyta</taxon>
        <taxon>Embryophyta</taxon>
        <taxon>Tracheophyta</taxon>
        <taxon>Spermatophyta</taxon>
        <taxon>Magnoliopsida</taxon>
        <taxon>eudicotyledons</taxon>
        <taxon>Gunneridae</taxon>
        <taxon>Pentapetalae</taxon>
        <taxon>asterids</taxon>
        <taxon>lamiids</taxon>
        <taxon>Lamiales</taxon>
        <taxon>Lamiaceae</taxon>
        <taxon>Nepetoideae</taxon>
        <taxon>Mentheae</taxon>
        <taxon>Salviinae</taxon>
        <taxon>Salvia</taxon>
        <taxon>Salvia subgen. Calosphace</taxon>
        <taxon>core Calosphace</taxon>
    </lineage>
</organism>
<sequence>MTCKIKRIGGDGIRPLIIRDETEDGGADVGMTESWPVVKWVEDELELNALHHPGSRRGSGNETAAGTQRSALAAALGGRVEVSAMSTISVAFLEIIRFSSNGGPNSTASRSAFSCAFEYLRSPNLMPAVSQYLHKFDIFLSKMSWSNCNLLQEDRASVTGPEAEIRESTLSVHDLSQRDEHVRDISFTLLTQLRDRLPQILWNSSCLDALLLSMHNDPPSALVSDPAYENICKANTRQRTQPAADVVSLLSEIRIGTGKKDCWNGPKTANIPAVMAAAAAASGGNLKLMDGFNLEVLGTGYNESIDQSTGALNLDNPDGSAQPPQPKKESFNEDSDSKSNPESFSQLLRLLCWCPAYLTTLDAVETGVFIWTWLVSAAPQLGSVVLAELVDAWLWTIDTKRGLFASDIRCYGPSAKLRPQLFAGEPQLRPEKDPVEQIMAHRLWLGFFF</sequence>
<keyword evidence="5" id="KW-1185">Reference proteome</keyword>
<evidence type="ECO:0000256" key="1">
    <source>
        <dbReference type="ARBA" id="ARBA00006209"/>
    </source>
</evidence>
<protein>
    <recommendedName>
        <fullName evidence="3">PI4-kinase N-terminal domain-containing protein</fullName>
    </recommendedName>
</protein>
<evidence type="ECO:0000259" key="3">
    <source>
        <dbReference type="Pfam" id="PF19274"/>
    </source>
</evidence>